<sequence>MKSDEIEQLVQVVTNRVMEQLGQFKPHIILRDPLKYYPASYIDVLSQNYELIYEKKQGSNAALLCLSKITTKQIVTLAHLISTDELTDQVLDFLLQDKPVWIFSKKPQIIEYQRQTRYGVWKEIQDALQKLEHYNIHFIYDNSSFNLHLQALSKTNKVVNTKYKYVTLTKLQERLKNHQQLLQDNEKMTDLAKDWARSKDLRL</sequence>
<dbReference type="Proteomes" id="UP000033695">
    <property type="component" value="Unassembled WGS sequence"/>
</dbReference>
<comment type="caution">
    <text evidence="1">The sequence shown here is derived from an EMBL/GenBank/DDBJ whole genome shotgun (WGS) entry which is preliminary data.</text>
</comment>
<protein>
    <recommendedName>
        <fullName evidence="3">Ethanolamine utilization protein</fullName>
    </recommendedName>
</protein>
<evidence type="ECO:0000313" key="1">
    <source>
        <dbReference type="EMBL" id="KJY48398.1"/>
    </source>
</evidence>
<dbReference type="STRING" id="1218508.JG29_14580"/>
<reference evidence="1 2" key="1">
    <citation type="submission" date="2014-12" db="EMBL/GenBank/DDBJ databases">
        <title>Comparative genomics of the lactic acid bacteria isolated from the honey bee gut.</title>
        <authorList>
            <person name="Ellegaard K.M."/>
            <person name="Tamarit D."/>
            <person name="Javelind E."/>
            <person name="Olofsson T."/>
            <person name="Andersson S.G."/>
            <person name="Vasquez A."/>
        </authorList>
    </citation>
    <scope>NUCLEOTIDE SEQUENCE [LARGE SCALE GENOMIC DNA]</scope>
    <source>
        <strain evidence="1 2">Hon2</strain>
    </source>
</reference>
<accession>A0A0F4KQR0</accession>
<keyword evidence="2" id="KW-1185">Reference proteome</keyword>
<dbReference type="RefSeq" id="WP_045923283.1">
    <property type="nucleotide sequence ID" value="NZ_JBHTHW010000005.1"/>
</dbReference>
<dbReference type="AlphaFoldDB" id="A0A0F4KQR0"/>
<gene>
    <name evidence="1" type="ORF">JG29_14580</name>
</gene>
<dbReference type="PATRIC" id="fig|1218508.4.peg.1450"/>
<evidence type="ECO:0000313" key="2">
    <source>
        <dbReference type="Proteomes" id="UP000033695"/>
    </source>
</evidence>
<dbReference type="OrthoDB" id="2298882at2"/>
<proteinExistence type="predicted"/>
<dbReference type="InterPro" id="IPR013372">
    <property type="entry name" value="Eut_put"/>
</dbReference>
<dbReference type="HOGENOM" id="CLU_1347471_0_0_9"/>
<dbReference type="EMBL" id="JXBZ01000009">
    <property type="protein sequence ID" value="KJY48398.1"/>
    <property type="molecule type" value="Genomic_DNA"/>
</dbReference>
<evidence type="ECO:0008006" key="3">
    <source>
        <dbReference type="Google" id="ProtNLM"/>
    </source>
</evidence>
<organism evidence="1 2">
    <name type="scientific">Bombilactobacillus mellis</name>
    <dbReference type="NCBI Taxonomy" id="1218508"/>
    <lineage>
        <taxon>Bacteria</taxon>
        <taxon>Bacillati</taxon>
        <taxon>Bacillota</taxon>
        <taxon>Bacilli</taxon>
        <taxon>Lactobacillales</taxon>
        <taxon>Lactobacillaceae</taxon>
        <taxon>Bombilactobacillus</taxon>
    </lineage>
</organism>
<dbReference type="PIRSF" id="PIRSF034981">
    <property type="entry name" value="Eut_put"/>
    <property type="match status" value="1"/>
</dbReference>
<name>A0A0F4KQR0_9LACO</name>